<dbReference type="Gene3D" id="2.20.110.10">
    <property type="entry name" value="Histone H3 K4-specific methyltransferase SET7/9 N-terminal domain"/>
    <property type="match status" value="2"/>
</dbReference>
<dbReference type="GO" id="GO:0048678">
    <property type="term" value="P:response to axon injury"/>
    <property type="evidence" value="ECO:0007669"/>
    <property type="project" value="TreeGrafter"/>
</dbReference>
<evidence type="ECO:0008006" key="6">
    <source>
        <dbReference type="Google" id="ProtNLM"/>
    </source>
</evidence>
<dbReference type="InterPro" id="IPR052315">
    <property type="entry name" value="MORN4"/>
</dbReference>
<evidence type="ECO:0000313" key="4">
    <source>
        <dbReference type="EMBL" id="KAK9872586.1"/>
    </source>
</evidence>
<gene>
    <name evidence="4" type="ORF">WA026_018718</name>
</gene>
<dbReference type="PANTHER" id="PTHR46614:SF1">
    <property type="entry name" value="MORN REPEAT-CONTAINING PROTEIN 4"/>
    <property type="match status" value="1"/>
</dbReference>
<reference evidence="4 5" key="1">
    <citation type="submission" date="2023-03" db="EMBL/GenBank/DDBJ databases">
        <title>Genome insight into feeding habits of ladybird beetles.</title>
        <authorList>
            <person name="Li H.-S."/>
            <person name="Huang Y.-H."/>
            <person name="Pang H."/>
        </authorList>
    </citation>
    <scope>NUCLEOTIDE SEQUENCE [LARGE SCALE GENOMIC DNA]</scope>
    <source>
        <strain evidence="4">SYSU_2023b</strain>
        <tissue evidence="4">Whole body</tissue>
    </source>
</reference>
<dbReference type="SUPFAM" id="SSF82185">
    <property type="entry name" value="Histone H3 K4-specific methyltransferase SET7/9 N-terminal domain"/>
    <property type="match status" value="1"/>
</dbReference>
<dbReference type="Pfam" id="PF02493">
    <property type="entry name" value="MORN"/>
    <property type="match status" value="4"/>
</dbReference>
<dbReference type="Proteomes" id="UP001431783">
    <property type="component" value="Unassembled WGS sequence"/>
</dbReference>
<name>A0AAW1TWT3_9CUCU</name>
<evidence type="ECO:0000256" key="2">
    <source>
        <dbReference type="ARBA" id="ARBA00022737"/>
    </source>
</evidence>
<comment type="subcellular location">
    <subcellularLocation>
        <location evidence="1">Cell projection</location>
    </subcellularLocation>
</comment>
<accession>A0AAW1TWT3</accession>
<dbReference type="SMART" id="SM00698">
    <property type="entry name" value="MORN"/>
    <property type="match status" value="4"/>
</dbReference>
<dbReference type="EMBL" id="JARQZJ010000012">
    <property type="protein sequence ID" value="KAK9872586.1"/>
    <property type="molecule type" value="Genomic_DNA"/>
</dbReference>
<dbReference type="GO" id="GO:0042995">
    <property type="term" value="C:cell projection"/>
    <property type="evidence" value="ECO:0007669"/>
    <property type="project" value="UniProtKB-SubCell"/>
</dbReference>
<evidence type="ECO:0000313" key="5">
    <source>
        <dbReference type="Proteomes" id="UP001431783"/>
    </source>
</evidence>
<keyword evidence="5" id="KW-1185">Reference proteome</keyword>
<evidence type="ECO:0000256" key="3">
    <source>
        <dbReference type="ARBA" id="ARBA00023273"/>
    </source>
</evidence>
<dbReference type="PANTHER" id="PTHR46614">
    <property type="entry name" value="MORN REPEAT-CONTAINING PROTEIN 4"/>
    <property type="match status" value="1"/>
</dbReference>
<evidence type="ECO:0000256" key="1">
    <source>
        <dbReference type="ARBA" id="ARBA00004316"/>
    </source>
</evidence>
<sequence>MTAVAATGGYRYKDGTHYVGTWDKEGKPHGEGYILFPDDIRYSGSFKDGKFSGLGVLVFPDGARYEGDFLKGWFHGYGTFWRSDTMRFEGEFRGGHIHGFGRMTFNDGTSGFPKHEGFFKDRRILEQKKCPEIVDLAQKISFMARQKYFKDLYDE</sequence>
<keyword evidence="2" id="KW-0677">Repeat</keyword>
<organism evidence="4 5">
    <name type="scientific">Henosepilachna vigintioctopunctata</name>
    <dbReference type="NCBI Taxonomy" id="420089"/>
    <lineage>
        <taxon>Eukaryota</taxon>
        <taxon>Metazoa</taxon>
        <taxon>Ecdysozoa</taxon>
        <taxon>Arthropoda</taxon>
        <taxon>Hexapoda</taxon>
        <taxon>Insecta</taxon>
        <taxon>Pterygota</taxon>
        <taxon>Neoptera</taxon>
        <taxon>Endopterygota</taxon>
        <taxon>Coleoptera</taxon>
        <taxon>Polyphaga</taxon>
        <taxon>Cucujiformia</taxon>
        <taxon>Coccinelloidea</taxon>
        <taxon>Coccinellidae</taxon>
        <taxon>Epilachninae</taxon>
        <taxon>Epilachnini</taxon>
        <taxon>Henosepilachna</taxon>
    </lineage>
</organism>
<keyword evidence="3" id="KW-0966">Cell projection</keyword>
<comment type="caution">
    <text evidence="4">The sequence shown here is derived from an EMBL/GenBank/DDBJ whole genome shotgun (WGS) entry which is preliminary data.</text>
</comment>
<proteinExistence type="predicted"/>
<dbReference type="InterPro" id="IPR003409">
    <property type="entry name" value="MORN"/>
</dbReference>
<protein>
    <recommendedName>
        <fullName evidence="6">MORN repeat-containing protein 4</fullName>
    </recommendedName>
</protein>
<dbReference type="AlphaFoldDB" id="A0AAW1TWT3"/>